<feature type="region of interest" description="Disordered" evidence="1">
    <location>
        <begin position="522"/>
        <end position="595"/>
    </location>
</feature>
<evidence type="ECO:0000313" key="2">
    <source>
        <dbReference type="EMBL" id="PHH82405.1"/>
    </source>
</evidence>
<feature type="compositionally biased region" description="Basic and acidic residues" evidence="1">
    <location>
        <begin position="544"/>
        <end position="556"/>
    </location>
</feature>
<keyword evidence="3" id="KW-1185">Reference proteome</keyword>
<feature type="compositionally biased region" description="Basic and acidic residues" evidence="1">
    <location>
        <begin position="367"/>
        <end position="387"/>
    </location>
</feature>
<dbReference type="AlphaFoldDB" id="A0A2C5ZK88"/>
<dbReference type="OrthoDB" id="3600083at2759"/>
<reference evidence="2 3" key="1">
    <citation type="submission" date="2017-06" db="EMBL/GenBank/DDBJ databases">
        <title>Ant-infecting Ophiocordyceps genomes reveal a high diversity of potential behavioral manipulation genes and a possible major role for enterotoxins.</title>
        <authorList>
            <person name="De Bekker C."/>
            <person name="Evans H.C."/>
            <person name="Brachmann A."/>
            <person name="Hughes D.P."/>
        </authorList>
    </citation>
    <scope>NUCLEOTIDE SEQUENCE [LARGE SCALE GENOMIC DNA]</scope>
    <source>
        <strain evidence="2 3">1348a</strain>
    </source>
</reference>
<proteinExistence type="predicted"/>
<feature type="region of interest" description="Disordered" evidence="1">
    <location>
        <begin position="273"/>
        <end position="455"/>
    </location>
</feature>
<organism evidence="2 3">
    <name type="scientific">Ophiocordyceps australis</name>
    <dbReference type="NCBI Taxonomy" id="1399860"/>
    <lineage>
        <taxon>Eukaryota</taxon>
        <taxon>Fungi</taxon>
        <taxon>Dikarya</taxon>
        <taxon>Ascomycota</taxon>
        <taxon>Pezizomycotina</taxon>
        <taxon>Sordariomycetes</taxon>
        <taxon>Hypocreomycetidae</taxon>
        <taxon>Hypocreales</taxon>
        <taxon>Ophiocordycipitaceae</taxon>
        <taxon>Ophiocordyceps</taxon>
    </lineage>
</organism>
<feature type="compositionally biased region" description="Polar residues" evidence="1">
    <location>
        <begin position="273"/>
        <end position="295"/>
    </location>
</feature>
<feature type="compositionally biased region" description="Polar residues" evidence="1">
    <location>
        <begin position="56"/>
        <end position="65"/>
    </location>
</feature>
<name>A0A2C5ZK88_9HYPO</name>
<feature type="compositionally biased region" description="Polar residues" evidence="1">
    <location>
        <begin position="218"/>
        <end position="235"/>
    </location>
</feature>
<feature type="compositionally biased region" description="Basic and acidic residues" evidence="1">
    <location>
        <begin position="167"/>
        <end position="178"/>
    </location>
</feature>
<feature type="compositionally biased region" description="Low complexity" evidence="1">
    <location>
        <begin position="121"/>
        <end position="141"/>
    </location>
</feature>
<dbReference type="EMBL" id="NJEU01000060">
    <property type="protein sequence ID" value="PHH82405.1"/>
    <property type="molecule type" value="Genomic_DNA"/>
</dbReference>
<feature type="compositionally biased region" description="Polar residues" evidence="1">
    <location>
        <begin position="148"/>
        <end position="166"/>
    </location>
</feature>
<feature type="compositionally biased region" description="Low complexity" evidence="1">
    <location>
        <begin position="184"/>
        <end position="196"/>
    </location>
</feature>
<feature type="compositionally biased region" description="Low complexity" evidence="1">
    <location>
        <begin position="522"/>
        <end position="538"/>
    </location>
</feature>
<gene>
    <name evidence="2" type="ORF">CDD82_6093</name>
</gene>
<accession>A0A2C5ZK88</accession>
<feature type="compositionally biased region" description="Polar residues" evidence="1">
    <location>
        <begin position="307"/>
        <end position="319"/>
    </location>
</feature>
<protein>
    <submittedName>
        <fullName evidence="2">Uncharacterized protein</fullName>
    </submittedName>
</protein>
<sequence>MASSEEIIVPEHKFVNDPIPESPREPQDASLPAKPPLATSVLSNQGSDDVAIHESNPGSATSSEPSPHLPSENAQAEPSSPTGQAIMHKEVDNQSGGPSKVAKPPSATSTTKGTLNRLVPAKQTSRTAAKARTALTSTTSAAKHDKASTTTSTAKQDKASTTTSAAKQDKAIRKEAIENKTAARHATAATKTAGAAVRSRPTPTPSLKSTAAGRNDTGVVQSNPKSPTQAVNLPSSLLAPTASYVSKTGASRQSISHQGGSIQSLVADKVSTRSNLSTATPALTSNAKSQPSSVSHGRPSIGPPPSKRSQQELSAGKRQSQVDEGFLARMMRPTQASSSKTSDKPPLTAVKKASAPKLSTTTASRMSGHDAGGRKKMSAKDATEKGIDVVSAQAKVPHSPLKMSHEASDARADTTASSPRDASGVRTPVTPIDPEPAPESRPTEAMTVGSATSIEMNSTMGVANALKGTDVDKSTVNDSDVASLLEPSIADAAALGTTPTPAGPADDKTHIKHEADQANITAVSAAGSSSASEVQSGSLEFGDEEAKTKSCAKDDISAEENAQDSAQTIEAEVQDVTDQTIPLSTEEKDATTGNVTEMAADVVKIELTSAKSP</sequence>
<dbReference type="Proteomes" id="UP000224854">
    <property type="component" value="Unassembled WGS sequence"/>
</dbReference>
<feature type="compositionally biased region" description="Polar residues" evidence="1">
    <location>
        <begin position="72"/>
        <end position="83"/>
    </location>
</feature>
<comment type="caution">
    <text evidence="2">The sequence shown here is derived from an EMBL/GenBank/DDBJ whole genome shotgun (WGS) entry which is preliminary data.</text>
</comment>
<evidence type="ECO:0000313" key="3">
    <source>
        <dbReference type="Proteomes" id="UP000224854"/>
    </source>
</evidence>
<feature type="region of interest" description="Disordered" evidence="1">
    <location>
        <begin position="1"/>
        <end position="237"/>
    </location>
</feature>
<evidence type="ECO:0000256" key="1">
    <source>
        <dbReference type="SAM" id="MobiDB-lite"/>
    </source>
</evidence>
<feature type="compositionally biased region" description="Basic and acidic residues" evidence="1">
    <location>
        <begin position="403"/>
        <end position="412"/>
    </location>
</feature>